<sequence length="116" mass="13235">MAEESKSPDTEDVLTEEEKLALTAIKEKFGGKWKESRHENVDAFYSEMGINFFLRKLVSMTTACYENDQFISRATPCPGTPGKPLVVRREITTEGELLTTFEVSEVVCKRYFTKLN</sequence>
<gene>
    <name evidence="1" type="ORF">ElyMa_004986800</name>
</gene>
<evidence type="ECO:0000313" key="2">
    <source>
        <dbReference type="Proteomes" id="UP000762676"/>
    </source>
</evidence>
<organism evidence="1 2">
    <name type="scientific">Elysia marginata</name>
    <dbReference type="NCBI Taxonomy" id="1093978"/>
    <lineage>
        <taxon>Eukaryota</taxon>
        <taxon>Metazoa</taxon>
        <taxon>Spiralia</taxon>
        <taxon>Lophotrochozoa</taxon>
        <taxon>Mollusca</taxon>
        <taxon>Gastropoda</taxon>
        <taxon>Heterobranchia</taxon>
        <taxon>Euthyneura</taxon>
        <taxon>Panpulmonata</taxon>
        <taxon>Sacoglossa</taxon>
        <taxon>Placobranchoidea</taxon>
        <taxon>Plakobranchidae</taxon>
        <taxon>Elysia</taxon>
    </lineage>
</organism>
<accession>A0AAV4J496</accession>
<dbReference type="SUPFAM" id="SSF50814">
    <property type="entry name" value="Lipocalins"/>
    <property type="match status" value="1"/>
</dbReference>
<dbReference type="InterPro" id="IPR012674">
    <property type="entry name" value="Calycin"/>
</dbReference>
<keyword evidence="2" id="KW-1185">Reference proteome</keyword>
<proteinExistence type="predicted"/>
<comment type="caution">
    <text evidence="1">The sequence shown here is derived from an EMBL/GenBank/DDBJ whole genome shotgun (WGS) entry which is preliminary data.</text>
</comment>
<dbReference type="EMBL" id="BMAT01009974">
    <property type="protein sequence ID" value="GFS17624.1"/>
    <property type="molecule type" value="Genomic_DNA"/>
</dbReference>
<dbReference type="Gene3D" id="2.40.128.20">
    <property type="match status" value="2"/>
</dbReference>
<protein>
    <submittedName>
        <fullName evidence="1">Uncharacterized protein</fullName>
    </submittedName>
</protein>
<name>A0AAV4J496_9GAST</name>
<dbReference type="AlphaFoldDB" id="A0AAV4J496"/>
<dbReference type="GO" id="GO:0008289">
    <property type="term" value="F:lipid binding"/>
    <property type="evidence" value="ECO:0007669"/>
    <property type="project" value="UniProtKB-KW"/>
</dbReference>
<evidence type="ECO:0000313" key="1">
    <source>
        <dbReference type="EMBL" id="GFS17624.1"/>
    </source>
</evidence>
<dbReference type="Proteomes" id="UP000762676">
    <property type="component" value="Unassembled WGS sequence"/>
</dbReference>
<reference evidence="1 2" key="1">
    <citation type="journal article" date="2021" name="Elife">
        <title>Chloroplast acquisition without the gene transfer in kleptoplastic sea slugs, Plakobranchus ocellatus.</title>
        <authorList>
            <person name="Maeda T."/>
            <person name="Takahashi S."/>
            <person name="Yoshida T."/>
            <person name="Shimamura S."/>
            <person name="Takaki Y."/>
            <person name="Nagai Y."/>
            <person name="Toyoda A."/>
            <person name="Suzuki Y."/>
            <person name="Arimoto A."/>
            <person name="Ishii H."/>
            <person name="Satoh N."/>
            <person name="Nishiyama T."/>
            <person name="Hasebe M."/>
            <person name="Maruyama T."/>
            <person name="Minagawa J."/>
            <person name="Obokata J."/>
            <person name="Shigenobu S."/>
        </authorList>
    </citation>
    <scope>NUCLEOTIDE SEQUENCE [LARGE SCALE GENOMIC DNA]</scope>
</reference>